<comment type="caution">
    <text evidence="2">The sequence shown here is derived from an EMBL/GenBank/DDBJ whole genome shotgun (WGS) entry which is preliminary data.</text>
</comment>
<proteinExistence type="predicted"/>
<gene>
    <name evidence="2" type="ORF">CRM22_003483</name>
</gene>
<keyword evidence="1" id="KW-1133">Transmembrane helix</keyword>
<evidence type="ECO:0000313" key="2">
    <source>
        <dbReference type="EMBL" id="TGZ69893.1"/>
    </source>
</evidence>
<organism evidence="2 3">
    <name type="scientific">Opisthorchis felineus</name>
    <dbReference type="NCBI Taxonomy" id="147828"/>
    <lineage>
        <taxon>Eukaryota</taxon>
        <taxon>Metazoa</taxon>
        <taxon>Spiralia</taxon>
        <taxon>Lophotrochozoa</taxon>
        <taxon>Platyhelminthes</taxon>
        <taxon>Trematoda</taxon>
        <taxon>Digenea</taxon>
        <taxon>Opisthorchiida</taxon>
        <taxon>Opisthorchiata</taxon>
        <taxon>Opisthorchiidae</taxon>
        <taxon>Opisthorchis</taxon>
    </lineage>
</organism>
<name>A0A4S2M0Z9_OPIFE</name>
<dbReference type="AlphaFoldDB" id="A0A4S2M0Z9"/>
<reference evidence="2 3" key="1">
    <citation type="journal article" date="2019" name="BMC Genomics">
        <title>New insights from Opisthorchis felineus genome: update on genomics of the epidemiologically important liver flukes.</title>
        <authorList>
            <person name="Ershov N.I."/>
            <person name="Mordvinov V.A."/>
            <person name="Prokhortchouk E.B."/>
            <person name="Pakharukova M.Y."/>
            <person name="Gunbin K.V."/>
            <person name="Ustyantsev K."/>
            <person name="Genaev M.A."/>
            <person name="Blinov A.G."/>
            <person name="Mazur A."/>
            <person name="Boulygina E."/>
            <person name="Tsygankova S."/>
            <person name="Khrameeva E."/>
            <person name="Chekanov N."/>
            <person name="Fan G."/>
            <person name="Xiao A."/>
            <person name="Zhang H."/>
            <person name="Xu X."/>
            <person name="Yang H."/>
            <person name="Solovyev V."/>
            <person name="Lee S.M."/>
            <person name="Liu X."/>
            <person name="Afonnikov D.A."/>
            <person name="Skryabin K.G."/>
        </authorList>
    </citation>
    <scope>NUCLEOTIDE SEQUENCE [LARGE SCALE GENOMIC DNA]</scope>
    <source>
        <strain evidence="2">AK-0245</strain>
        <tissue evidence="2">Whole organism</tissue>
    </source>
</reference>
<keyword evidence="1" id="KW-0812">Transmembrane</keyword>
<protein>
    <submittedName>
        <fullName evidence="2">Uncharacterized protein</fullName>
    </submittedName>
</protein>
<keyword evidence="3" id="KW-1185">Reference proteome</keyword>
<dbReference type="EMBL" id="SJOL01005732">
    <property type="protein sequence ID" value="TGZ69893.1"/>
    <property type="molecule type" value="Genomic_DNA"/>
</dbReference>
<sequence>MLTHALDVTCPERFCSSTESCFLLSLSQLPFTDYYCSWGVVQIQIHKPLLFSVLLYLLSFYDVVFFPLSDLPNNVVLVKLLYITIYPRDGGRVSRMFVT</sequence>
<evidence type="ECO:0000313" key="3">
    <source>
        <dbReference type="Proteomes" id="UP000308267"/>
    </source>
</evidence>
<keyword evidence="1" id="KW-0472">Membrane</keyword>
<dbReference type="Proteomes" id="UP000308267">
    <property type="component" value="Unassembled WGS sequence"/>
</dbReference>
<accession>A0A4S2M0Z9</accession>
<feature type="transmembrane region" description="Helical" evidence="1">
    <location>
        <begin position="49"/>
        <end position="68"/>
    </location>
</feature>
<evidence type="ECO:0000256" key="1">
    <source>
        <dbReference type="SAM" id="Phobius"/>
    </source>
</evidence>